<dbReference type="AlphaFoldDB" id="A0A0A9BXF7"/>
<evidence type="ECO:0000313" key="1">
    <source>
        <dbReference type="EMBL" id="JAD63947.1"/>
    </source>
</evidence>
<reference evidence="1" key="1">
    <citation type="submission" date="2014-09" db="EMBL/GenBank/DDBJ databases">
        <authorList>
            <person name="Magalhaes I.L.F."/>
            <person name="Oliveira U."/>
            <person name="Santos F.R."/>
            <person name="Vidigal T.H.D.A."/>
            <person name="Brescovit A.D."/>
            <person name="Santos A.J."/>
        </authorList>
    </citation>
    <scope>NUCLEOTIDE SEQUENCE</scope>
    <source>
        <tissue evidence="1">Shoot tissue taken approximately 20 cm above the soil surface</tissue>
    </source>
</reference>
<name>A0A0A9BXF7_ARUDO</name>
<dbReference type="EMBL" id="GBRH01233948">
    <property type="protein sequence ID" value="JAD63947.1"/>
    <property type="molecule type" value="Transcribed_RNA"/>
</dbReference>
<reference evidence="1" key="2">
    <citation type="journal article" date="2015" name="Data Brief">
        <title>Shoot transcriptome of the giant reed, Arundo donax.</title>
        <authorList>
            <person name="Barrero R.A."/>
            <person name="Guerrero F.D."/>
            <person name="Moolhuijzen P."/>
            <person name="Goolsby J.A."/>
            <person name="Tidwell J."/>
            <person name="Bellgard S.E."/>
            <person name="Bellgard M.I."/>
        </authorList>
    </citation>
    <scope>NUCLEOTIDE SEQUENCE</scope>
    <source>
        <tissue evidence="1">Shoot tissue taken approximately 20 cm above the soil surface</tissue>
    </source>
</reference>
<organism evidence="1">
    <name type="scientific">Arundo donax</name>
    <name type="common">Giant reed</name>
    <name type="synonym">Donax arundinaceus</name>
    <dbReference type="NCBI Taxonomy" id="35708"/>
    <lineage>
        <taxon>Eukaryota</taxon>
        <taxon>Viridiplantae</taxon>
        <taxon>Streptophyta</taxon>
        <taxon>Embryophyta</taxon>
        <taxon>Tracheophyta</taxon>
        <taxon>Spermatophyta</taxon>
        <taxon>Magnoliopsida</taxon>
        <taxon>Liliopsida</taxon>
        <taxon>Poales</taxon>
        <taxon>Poaceae</taxon>
        <taxon>PACMAD clade</taxon>
        <taxon>Arundinoideae</taxon>
        <taxon>Arundineae</taxon>
        <taxon>Arundo</taxon>
    </lineage>
</organism>
<proteinExistence type="predicted"/>
<protein>
    <submittedName>
        <fullName evidence="1">Uncharacterized protein</fullName>
    </submittedName>
</protein>
<accession>A0A0A9BXF7</accession>
<sequence>MGRDVFEFSVDRYLLSPISTLFVTFFYKAGAHSHLNPLEA</sequence>